<evidence type="ECO:0000313" key="3">
    <source>
        <dbReference type="Proteomes" id="UP000859505"/>
    </source>
</evidence>
<dbReference type="InterPro" id="IPR016181">
    <property type="entry name" value="Acyl_CoA_acyltransferase"/>
</dbReference>
<organism evidence="2 3">
    <name type="scientific">Aeromonas hydrophila</name>
    <dbReference type="NCBI Taxonomy" id="644"/>
    <lineage>
        <taxon>Bacteria</taxon>
        <taxon>Pseudomonadati</taxon>
        <taxon>Pseudomonadota</taxon>
        <taxon>Gammaproteobacteria</taxon>
        <taxon>Aeromonadales</taxon>
        <taxon>Aeromonadaceae</taxon>
        <taxon>Aeromonas</taxon>
    </lineage>
</organism>
<reference evidence="2" key="2">
    <citation type="submission" date="2020-01" db="EMBL/GenBank/DDBJ databases">
        <authorList>
            <consortium name="NCBI Pathogen Detection Project"/>
        </authorList>
    </citation>
    <scope>NUCLEOTIDE SEQUENCE</scope>
    <source>
        <strain evidence="2">OLC2673_Aeromonas</strain>
    </source>
</reference>
<name>A0AAD3U8D7_AERHY</name>
<dbReference type="PANTHER" id="PTHR43617">
    <property type="entry name" value="L-AMINO ACID N-ACETYLTRANSFERASE"/>
    <property type="match status" value="1"/>
</dbReference>
<sequence>MICRMPTPLIRLLPMSEQHYPAYCACFIEEYAQDLASNQGHDLATARHKAEASLQRYLPQGVASAGHRLLCILPAEGAAAPAKGEPLGYLWHAIDSDGATTFIYDFYVAPAHRSRGIGKAAMALLEAELRSSGIRQITLRVAHDNPRALALYKEAGFAITGYNMAKRLG</sequence>
<dbReference type="AlphaFoldDB" id="A0AAD3U8D7"/>
<feature type="domain" description="N-acetyltransferase" evidence="1">
    <location>
        <begin position="10"/>
        <end position="169"/>
    </location>
</feature>
<dbReference type="InterPro" id="IPR050276">
    <property type="entry name" value="MshD_Acetyltransferase"/>
</dbReference>
<proteinExistence type="predicted"/>
<dbReference type="GO" id="GO:0016747">
    <property type="term" value="F:acyltransferase activity, transferring groups other than amino-acyl groups"/>
    <property type="evidence" value="ECO:0007669"/>
    <property type="project" value="InterPro"/>
</dbReference>
<dbReference type="Gene3D" id="3.40.630.30">
    <property type="match status" value="1"/>
</dbReference>
<comment type="caution">
    <text evidence="2">The sequence shown here is derived from an EMBL/GenBank/DDBJ whole genome shotgun (WGS) entry which is preliminary data.</text>
</comment>
<reference evidence="2" key="1">
    <citation type="journal article" date="2018" name="Genome Biol.">
        <title>SKESA: strategic k-mer extension for scrupulous assemblies.</title>
        <authorList>
            <person name="Souvorov A."/>
            <person name="Agarwala R."/>
            <person name="Lipman D.J."/>
        </authorList>
    </citation>
    <scope>NUCLEOTIDE SEQUENCE</scope>
    <source>
        <strain evidence="2">OLC2673_Aeromonas</strain>
    </source>
</reference>
<dbReference type="SUPFAM" id="SSF55729">
    <property type="entry name" value="Acyl-CoA N-acyltransferases (Nat)"/>
    <property type="match status" value="1"/>
</dbReference>
<dbReference type="Proteomes" id="UP000859505">
    <property type="component" value="Unassembled WGS sequence"/>
</dbReference>
<dbReference type="PROSITE" id="PS51186">
    <property type="entry name" value="GNAT"/>
    <property type="match status" value="1"/>
</dbReference>
<dbReference type="CDD" id="cd04301">
    <property type="entry name" value="NAT_SF"/>
    <property type="match status" value="1"/>
</dbReference>
<gene>
    <name evidence="2" type="ORF">JAJ28_000929</name>
</gene>
<dbReference type="Pfam" id="PF00583">
    <property type="entry name" value="Acetyltransf_1"/>
    <property type="match status" value="1"/>
</dbReference>
<accession>A0AAD3U8D7</accession>
<protein>
    <submittedName>
        <fullName evidence="2">GNAT family N-acetyltransferase</fullName>
    </submittedName>
</protein>
<evidence type="ECO:0000313" key="2">
    <source>
        <dbReference type="EMBL" id="HAT6343233.1"/>
    </source>
</evidence>
<dbReference type="InterPro" id="IPR000182">
    <property type="entry name" value="GNAT_dom"/>
</dbReference>
<dbReference type="EMBL" id="DACTUL010000005">
    <property type="protein sequence ID" value="HAT6343233.1"/>
    <property type="molecule type" value="Genomic_DNA"/>
</dbReference>
<evidence type="ECO:0000259" key="1">
    <source>
        <dbReference type="PROSITE" id="PS51186"/>
    </source>
</evidence>